<dbReference type="EMBL" id="FMAR01000002">
    <property type="protein sequence ID" value="SCB90578.1"/>
    <property type="molecule type" value="Genomic_DNA"/>
</dbReference>
<keyword evidence="1" id="KW-0812">Transmembrane</keyword>
<proteinExistence type="predicted"/>
<keyword evidence="1" id="KW-0472">Membrane</keyword>
<organism evidence="2 3">
    <name type="scientific">Chitinophaga costaii</name>
    <dbReference type="NCBI Taxonomy" id="1335309"/>
    <lineage>
        <taxon>Bacteria</taxon>
        <taxon>Pseudomonadati</taxon>
        <taxon>Bacteroidota</taxon>
        <taxon>Chitinophagia</taxon>
        <taxon>Chitinophagales</taxon>
        <taxon>Chitinophagaceae</taxon>
        <taxon>Chitinophaga</taxon>
    </lineage>
</organism>
<reference evidence="2 3" key="1">
    <citation type="submission" date="2016-08" db="EMBL/GenBank/DDBJ databases">
        <authorList>
            <person name="Seilhamer J.J."/>
        </authorList>
    </citation>
    <scope>NUCLEOTIDE SEQUENCE [LARGE SCALE GENOMIC DNA]</scope>
    <source>
        <strain evidence="2 3">A37T2</strain>
    </source>
</reference>
<evidence type="ECO:0000313" key="3">
    <source>
        <dbReference type="Proteomes" id="UP000242818"/>
    </source>
</evidence>
<sequence length="154" mass="18077">MELAQYISTGIIESYLLGLATKDQVAEFRLMRKLYPALEMEIALVENRMEKAALGEAVPPPSRVWEGIQQRLNWKSTQQQEEEDERRKHYTFINMQPKEGTYISVHRSWRPIVIAIVVLCKICLVAAVYYYFKTQVLQDKLEDMRQQQNVTVPR</sequence>
<keyword evidence="1" id="KW-1133">Transmembrane helix</keyword>
<feature type="transmembrane region" description="Helical" evidence="1">
    <location>
        <begin position="112"/>
        <end position="132"/>
    </location>
</feature>
<protein>
    <submittedName>
        <fullName evidence="2">Uncharacterized protein</fullName>
    </submittedName>
</protein>
<accession>A0A1C4A7F2</accession>
<gene>
    <name evidence="2" type="ORF">GA0116948_1024</name>
</gene>
<evidence type="ECO:0000256" key="1">
    <source>
        <dbReference type="SAM" id="Phobius"/>
    </source>
</evidence>
<evidence type="ECO:0000313" key="2">
    <source>
        <dbReference type="EMBL" id="SCB90578.1"/>
    </source>
</evidence>
<dbReference type="AlphaFoldDB" id="A0A1C4A7F2"/>
<dbReference type="STRING" id="1335309.GA0116948_1024"/>
<name>A0A1C4A7F2_9BACT</name>
<keyword evidence="3" id="KW-1185">Reference proteome</keyword>
<dbReference type="Proteomes" id="UP000242818">
    <property type="component" value="Unassembled WGS sequence"/>
</dbReference>